<evidence type="ECO:0000259" key="11">
    <source>
        <dbReference type="PROSITE" id="PS50880"/>
    </source>
</evidence>
<dbReference type="Gene3D" id="2.70.20.10">
    <property type="entry name" value="Topoisomerase I, domain 3"/>
    <property type="match status" value="1"/>
</dbReference>
<dbReference type="PANTHER" id="PTHR11390:SF21">
    <property type="entry name" value="DNA TOPOISOMERASE 3-ALPHA"/>
    <property type="match status" value="1"/>
</dbReference>
<protein>
    <recommendedName>
        <fullName evidence="3">DNA topoisomerase</fullName>
        <ecNumber evidence="3">5.6.2.1</ecNumber>
    </recommendedName>
    <alternativeName>
        <fullName evidence="10">Omega-protein</fullName>
    </alternativeName>
    <alternativeName>
        <fullName evidence="9">Relaxing enzyme</fullName>
    </alternativeName>
    <alternativeName>
        <fullName evidence="7">Swivelase</fullName>
    </alternativeName>
    <alternativeName>
        <fullName evidence="8">Untwisting enzyme</fullName>
    </alternativeName>
</protein>
<dbReference type="SMART" id="SM00436">
    <property type="entry name" value="TOP1Bc"/>
    <property type="match status" value="1"/>
</dbReference>
<dbReference type="PANTHER" id="PTHR11390">
    <property type="entry name" value="PROKARYOTIC DNA TOPOISOMERASE"/>
    <property type="match status" value="1"/>
</dbReference>
<keyword evidence="4" id="KW-0799">Topoisomerase</keyword>
<dbReference type="OrthoDB" id="9803554at2"/>
<dbReference type="InterPro" id="IPR013825">
    <property type="entry name" value="Topo_IA_cen_sub2"/>
</dbReference>
<evidence type="ECO:0000256" key="5">
    <source>
        <dbReference type="ARBA" id="ARBA00023125"/>
    </source>
</evidence>
<dbReference type="InterPro" id="IPR006171">
    <property type="entry name" value="TOPRIM_dom"/>
</dbReference>
<evidence type="ECO:0000256" key="2">
    <source>
        <dbReference type="ARBA" id="ARBA00009446"/>
    </source>
</evidence>
<dbReference type="GO" id="GO:0003917">
    <property type="term" value="F:DNA topoisomerase type I (single strand cut, ATP-independent) activity"/>
    <property type="evidence" value="ECO:0007669"/>
    <property type="project" value="UniProtKB-EC"/>
</dbReference>
<dbReference type="SMART" id="SM00437">
    <property type="entry name" value="TOP1Ac"/>
    <property type="match status" value="1"/>
</dbReference>
<dbReference type="InterPro" id="IPR023405">
    <property type="entry name" value="Topo_IA_core_domain"/>
</dbReference>
<dbReference type="Pfam" id="PF13342">
    <property type="entry name" value="Toprim_Crpt"/>
    <property type="match status" value="1"/>
</dbReference>
<evidence type="ECO:0000256" key="10">
    <source>
        <dbReference type="ARBA" id="ARBA00032877"/>
    </source>
</evidence>
<dbReference type="GO" id="GO:0006265">
    <property type="term" value="P:DNA topological change"/>
    <property type="evidence" value="ECO:0007669"/>
    <property type="project" value="InterPro"/>
</dbReference>
<dbReference type="PRINTS" id="PR00417">
    <property type="entry name" value="PRTPISMRASEI"/>
</dbReference>
<comment type="caution">
    <text evidence="13">The sequence shown here is derived from an EMBL/GenBank/DDBJ whole genome shotgun (WGS) entry which is preliminary data.</text>
</comment>
<dbReference type="PROSITE" id="PS50880">
    <property type="entry name" value="TOPRIM"/>
    <property type="match status" value="1"/>
</dbReference>
<evidence type="ECO:0000256" key="9">
    <source>
        <dbReference type="ARBA" id="ARBA00032235"/>
    </source>
</evidence>
<dbReference type="CDD" id="cd00186">
    <property type="entry name" value="TOP1Ac"/>
    <property type="match status" value="1"/>
</dbReference>
<dbReference type="EMBL" id="VLKR01000010">
    <property type="protein sequence ID" value="TWI20360.1"/>
    <property type="molecule type" value="Genomic_DNA"/>
</dbReference>
<evidence type="ECO:0000256" key="3">
    <source>
        <dbReference type="ARBA" id="ARBA00012891"/>
    </source>
</evidence>
<dbReference type="EC" id="5.6.2.1" evidence="3"/>
<evidence type="ECO:0000313" key="14">
    <source>
        <dbReference type="Proteomes" id="UP000315908"/>
    </source>
</evidence>
<dbReference type="RefSeq" id="WP_145328027.1">
    <property type="nucleotide sequence ID" value="NZ_VLKR01000010.1"/>
</dbReference>
<dbReference type="AlphaFoldDB" id="A0A562MKG7"/>
<keyword evidence="5" id="KW-0238">DNA-binding</keyword>
<dbReference type="Gene3D" id="3.40.50.140">
    <property type="match status" value="1"/>
</dbReference>
<evidence type="ECO:0000256" key="8">
    <source>
        <dbReference type="ARBA" id="ARBA00031985"/>
    </source>
</evidence>
<dbReference type="InterPro" id="IPR025589">
    <property type="entry name" value="Toprim_C_rpt"/>
</dbReference>
<dbReference type="InterPro" id="IPR003602">
    <property type="entry name" value="Topo_IA_DNA-bd_dom"/>
</dbReference>
<proteinExistence type="inferred from homology"/>
<dbReference type="GO" id="GO:0043597">
    <property type="term" value="C:cytoplasmic replication fork"/>
    <property type="evidence" value="ECO:0007669"/>
    <property type="project" value="TreeGrafter"/>
</dbReference>
<dbReference type="InterPro" id="IPR013824">
    <property type="entry name" value="Topo_IA_cen_sub1"/>
</dbReference>
<dbReference type="Pfam" id="PF01131">
    <property type="entry name" value="Topoisom_bac"/>
    <property type="match status" value="1"/>
</dbReference>
<dbReference type="InterPro" id="IPR013826">
    <property type="entry name" value="Topo_IA_cen_sub3"/>
</dbReference>
<dbReference type="GO" id="GO:0006281">
    <property type="term" value="P:DNA repair"/>
    <property type="evidence" value="ECO:0007669"/>
    <property type="project" value="TreeGrafter"/>
</dbReference>
<name>A0A562MKG7_9SPHI</name>
<dbReference type="InterPro" id="IPR034144">
    <property type="entry name" value="TOPRIM_TopoIII"/>
</dbReference>
<feature type="domain" description="Topo IA-type catalytic" evidence="12">
    <location>
        <begin position="158"/>
        <end position="589"/>
    </location>
</feature>
<evidence type="ECO:0000256" key="6">
    <source>
        <dbReference type="ARBA" id="ARBA00023235"/>
    </source>
</evidence>
<comment type="catalytic activity">
    <reaction evidence="1">
        <text>ATP-independent breakage of single-stranded DNA, followed by passage and rejoining.</text>
        <dbReference type="EC" id="5.6.2.1"/>
    </reaction>
</comment>
<dbReference type="Proteomes" id="UP000315908">
    <property type="component" value="Unassembled WGS sequence"/>
</dbReference>
<feature type="domain" description="Toprim" evidence="11">
    <location>
        <begin position="1"/>
        <end position="141"/>
    </location>
</feature>
<organism evidence="13 14">
    <name type="scientific">Sphingobacterium siyangense</name>
    <dbReference type="NCBI Taxonomy" id="459529"/>
    <lineage>
        <taxon>Bacteria</taxon>
        <taxon>Pseudomonadati</taxon>
        <taxon>Bacteroidota</taxon>
        <taxon>Sphingobacteriia</taxon>
        <taxon>Sphingobacteriales</taxon>
        <taxon>Sphingobacteriaceae</taxon>
        <taxon>Sphingobacterium</taxon>
    </lineage>
</organism>
<evidence type="ECO:0000256" key="4">
    <source>
        <dbReference type="ARBA" id="ARBA00023029"/>
    </source>
</evidence>
<evidence type="ECO:0000259" key="12">
    <source>
        <dbReference type="PROSITE" id="PS52039"/>
    </source>
</evidence>
<evidence type="ECO:0000313" key="13">
    <source>
        <dbReference type="EMBL" id="TWI20360.1"/>
    </source>
</evidence>
<dbReference type="SUPFAM" id="SSF56712">
    <property type="entry name" value="Prokaryotic type I DNA topoisomerase"/>
    <property type="match status" value="1"/>
</dbReference>
<comment type="similarity">
    <text evidence="2">Belongs to the type IA topoisomerase family.</text>
</comment>
<dbReference type="GO" id="GO:0003677">
    <property type="term" value="F:DNA binding"/>
    <property type="evidence" value="ECO:0007669"/>
    <property type="project" value="UniProtKB-KW"/>
</dbReference>
<dbReference type="InterPro" id="IPR003601">
    <property type="entry name" value="Topo_IA_2"/>
</dbReference>
<accession>A0A562MKG7</accession>
<dbReference type="GO" id="GO:0006310">
    <property type="term" value="P:DNA recombination"/>
    <property type="evidence" value="ECO:0007669"/>
    <property type="project" value="TreeGrafter"/>
</dbReference>
<dbReference type="Gene3D" id="1.10.290.10">
    <property type="entry name" value="Topoisomerase I, domain 4"/>
    <property type="match status" value="1"/>
</dbReference>
<dbReference type="SMART" id="SM00493">
    <property type="entry name" value="TOPRIM"/>
    <property type="match status" value="1"/>
</dbReference>
<dbReference type="InterPro" id="IPR013497">
    <property type="entry name" value="Topo_IA_cen"/>
</dbReference>
<dbReference type="Pfam" id="PF01751">
    <property type="entry name" value="Toprim"/>
    <property type="match status" value="1"/>
</dbReference>
<keyword evidence="6 13" id="KW-0413">Isomerase</keyword>
<dbReference type="Gene3D" id="1.10.460.10">
    <property type="entry name" value="Topoisomerase I, domain 2"/>
    <property type="match status" value="1"/>
</dbReference>
<reference evidence="13 14" key="1">
    <citation type="journal article" date="2015" name="Stand. Genomic Sci.">
        <title>Genomic Encyclopedia of Bacterial and Archaeal Type Strains, Phase III: the genomes of soil and plant-associated and newly described type strains.</title>
        <authorList>
            <person name="Whitman W.B."/>
            <person name="Woyke T."/>
            <person name="Klenk H.P."/>
            <person name="Zhou Y."/>
            <person name="Lilburn T.G."/>
            <person name="Beck B.J."/>
            <person name="De Vos P."/>
            <person name="Vandamme P."/>
            <person name="Eisen J.A."/>
            <person name="Garrity G."/>
            <person name="Hugenholtz P."/>
            <person name="Kyrpides N.C."/>
        </authorList>
    </citation>
    <scope>NUCLEOTIDE SEQUENCE [LARGE SCALE GENOMIC DNA]</scope>
    <source>
        <strain evidence="13 14">CGMCC 1.6855</strain>
    </source>
</reference>
<evidence type="ECO:0000256" key="1">
    <source>
        <dbReference type="ARBA" id="ARBA00000213"/>
    </source>
</evidence>
<dbReference type="CDD" id="cd03362">
    <property type="entry name" value="TOPRIM_TopoIA_TopoIII"/>
    <property type="match status" value="1"/>
</dbReference>
<dbReference type="PROSITE" id="PS52039">
    <property type="entry name" value="TOPO_IA_2"/>
    <property type="match status" value="1"/>
</dbReference>
<gene>
    <name evidence="13" type="ORF">IQ31_02315</name>
</gene>
<dbReference type="InterPro" id="IPR000380">
    <property type="entry name" value="Topo_IA"/>
</dbReference>
<evidence type="ECO:0000256" key="7">
    <source>
        <dbReference type="ARBA" id="ARBA00030003"/>
    </source>
</evidence>
<sequence>MKLVIAEKPSVAREIALLLGAEEKKDGYLVGKDYLVTWALGHLVGLAMPEEYGIVGFQKESLPILPNPFNLTIRKVRKNNAYVTDPGAAKQLKIIGNLIGKCQSIIVATDAGREGELIFRYIYEYLKCDKPFERLWISSLTEKAIRQGLENLKPGDEFDSLHLAAVGRSRADWLVGINASQALTISASRGVYSLGRVQTPTLALICKRYMENKGFKIQKYWQIELEHKKEFVDFKSLSVTKWNDKQIAEDALKAIIRHGIVTVSNAESKNVSEQPPLLFDLTGLQKEANKKLGFSAEDTLNIAQSLYENKFITYPRTGSKYIPEDMWAEIPNLIRTLDGTERFKDAVSKIRWGRFNKRIVNDVKVTDHHGLLVTDRIPSALSAKENAIYEMIAFRLLESISQTCNKLIRDINLKALHYEFTLKGCKVLEPGWRAIRGNFSDEDSEPVQELPELKVGDELKIKEAVALEKKTKPPVLYTEAGLLAAMETAGKQIEDAEGRKALQGIGIGTPATRAAIIETLFKRDYIKRENKTVIPTLKGLQVYDLVKDKKIADVAMTAEWEQTLQKVENKESDVAFFLKQMEDYAGEITKEILSSSITNDDHPPIDCPKCKNHKLVIRDRLVKCPGDGCNWTQFRNICGVQLAITDIQLLVTKRKTSLIKGMKSKAGKKFDAYIVLNAEGASSFEFPKDNFKPDKKKRH</sequence>